<evidence type="ECO:0000256" key="1">
    <source>
        <dbReference type="ARBA" id="ARBA00004123"/>
    </source>
</evidence>
<dbReference type="GO" id="GO:0031390">
    <property type="term" value="C:Ctf18 RFC-like complex"/>
    <property type="evidence" value="ECO:0007669"/>
    <property type="project" value="InterPro"/>
</dbReference>
<evidence type="ECO:0000256" key="3">
    <source>
        <dbReference type="ARBA" id="ARBA00023125"/>
    </source>
</evidence>
<evidence type="ECO:0000256" key="4">
    <source>
        <dbReference type="ARBA" id="ARBA00023242"/>
    </source>
</evidence>
<evidence type="ECO:0000256" key="6">
    <source>
        <dbReference type="ARBA" id="ARBA00038447"/>
    </source>
</evidence>
<keyword evidence="8" id="KW-1185">Reference proteome</keyword>
<keyword evidence="3" id="KW-0238">DNA-binding</keyword>
<dbReference type="GO" id="GO:0007064">
    <property type="term" value="P:mitotic sister chromatid cohesion"/>
    <property type="evidence" value="ECO:0007669"/>
    <property type="project" value="InterPro"/>
</dbReference>
<evidence type="ECO:0000313" key="7">
    <source>
        <dbReference type="EMBL" id="KJA19511.1"/>
    </source>
</evidence>
<comment type="similarity">
    <text evidence="6">Belongs to the CTF8 family.</text>
</comment>
<dbReference type="EMBL" id="KN817577">
    <property type="protein sequence ID" value="KJA19511.1"/>
    <property type="molecule type" value="Genomic_DNA"/>
</dbReference>
<keyword evidence="5" id="KW-0131">Cell cycle</keyword>
<name>A0A0D2NS64_HYPSF</name>
<organism evidence="7 8">
    <name type="scientific">Hypholoma sublateritium (strain FD-334 SS-4)</name>
    <dbReference type="NCBI Taxonomy" id="945553"/>
    <lineage>
        <taxon>Eukaryota</taxon>
        <taxon>Fungi</taxon>
        <taxon>Dikarya</taxon>
        <taxon>Basidiomycota</taxon>
        <taxon>Agaricomycotina</taxon>
        <taxon>Agaricomycetes</taxon>
        <taxon>Agaricomycetidae</taxon>
        <taxon>Agaricales</taxon>
        <taxon>Agaricineae</taxon>
        <taxon>Strophariaceae</taxon>
        <taxon>Hypholoma</taxon>
    </lineage>
</organism>
<dbReference type="PANTHER" id="PTHR28605:SF1">
    <property type="entry name" value="CHROMOSOME TRANSMISSION FIDELITY FACTOR 8"/>
    <property type="match status" value="1"/>
</dbReference>
<dbReference type="Pfam" id="PF09696">
    <property type="entry name" value="Ctf8"/>
    <property type="match status" value="1"/>
</dbReference>
<dbReference type="OMA" id="KMVFAKR"/>
<keyword evidence="4" id="KW-0539">Nucleus</keyword>
<evidence type="ECO:0008006" key="9">
    <source>
        <dbReference type="Google" id="ProtNLM"/>
    </source>
</evidence>
<evidence type="ECO:0000256" key="2">
    <source>
        <dbReference type="ARBA" id="ARBA00022705"/>
    </source>
</evidence>
<dbReference type="GO" id="GO:0003677">
    <property type="term" value="F:DNA binding"/>
    <property type="evidence" value="ECO:0007669"/>
    <property type="project" value="UniProtKB-KW"/>
</dbReference>
<dbReference type="GO" id="GO:0006260">
    <property type="term" value="P:DNA replication"/>
    <property type="evidence" value="ECO:0007669"/>
    <property type="project" value="UniProtKB-KW"/>
</dbReference>
<protein>
    <recommendedName>
        <fullName evidence="9">Chromosome transmission fidelity protein 8</fullName>
    </recommendedName>
</protein>
<keyword evidence="2" id="KW-0235">DNA replication</keyword>
<dbReference type="AlphaFoldDB" id="A0A0D2NS64"/>
<dbReference type="OrthoDB" id="121932at2759"/>
<gene>
    <name evidence="7" type="ORF">HYPSUDRAFT_143687</name>
</gene>
<evidence type="ECO:0000313" key="8">
    <source>
        <dbReference type="Proteomes" id="UP000054270"/>
    </source>
</evidence>
<proteinExistence type="inferred from homology"/>
<dbReference type="STRING" id="945553.A0A0D2NS64"/>
<accession>A0A0D2NS64</accession>
<comment type="subcellular location">
    <subcellularLocation>
        <location evidence="1">Nucleus</location>
    </subcellularLocation>
</comment>
<evidence type="ECO:0000256" key="5">
    <source>
        <dbReference type="ARBA" id="ARBA00023306"/>
    </source>
</evidence>
<dbReference type="PANTHER" id="PTHR28605">
    <property type="entry name" value="CTF8, CHROMOSOME TRANSMISSION FIDELITY FACTOR 8 HOMOLOG (S. CEREVISIAE)"/>
    <property type="match status" value="1"/>
</dbReference>
<dbReference type="Proteomes" id="UP000054270">
    <property type="component" value="Unassembled WGS sequence"/>
</dbReference>
<dbReference type="InterPro" id="IPR018607">
    <property type="entry name" value="Ctf8"/>
</dbReference>
<sequence>MLIPITLPAPGASGTAHPKLPSALARIAHDELVLIELQGALDVELTHARERDGRFVGTLSIDDAATRPSLLIGNHLLEGKIAVLPKPYAVLVRNGGPARGSDADADADEDADAMQASAGWTVRGIVKKKIVFSKRPMPVMGKKLPPS</sequence>
<reference evidence="8" key="1">
    <citation type="submission" date="2014-04" db="EMBL/GenBank/DDBJ databases">
        <title>Evolutionary Origins and Diversification of the Mycorrhizal Mutualists.</title>
        <authorList>
            <consortium name="DOE Joint Genome Institute"/>
            <consortium name="Mycorrhizal Genomics Consortium"/>
            <person name="Kohler A."/>
            <person name="Kuo A."/>
            <person name="Nagy L.G."/>
            <person name="Floudas D."/>
            <person name="Copeland A."/>
            <person name="Barry K.W."/>
            <person name="Cichocki N."/>
            <person name="Veneault-Fourrey C."/>
            <person name="LaButti K."/>
            <person name="Lindquist E.A."/>
            <person name="Lipzen A."/>
            <person name="Lundell T."/>
            <person name="Morin E."/>
            <person name="Murat C."/>
            <person name="Riley R."/>
            <person name="Ohm R."/>
            <person name="Sun H."/>
            <person name="Tunlid A."/>
            <person name="Henrissat B."/>
            <person name="Grigoriev I.V."/>
            <person name="Hibbett D.S."/>
            <person name="Martin F."/>
        </authorList>
    </citation>
    <scope>NUCLEOTIDE SEQUENCE [LARGE SCALE GENOMIC DNA]</scope>
    <source>
        <strain evidence="8">FD-334 SS-4</strain>
    </source>
</reference>